<feature type="transmembrane region" description="Helical" evidence="10">
    <location>
        <begin position="74"/>
        <end position="93"/>
    </location>
</feature>
<dbReference type="Proteomes" id="UP000001072">
    <property type="component" value="Unassembled WGS sequence"/>
</dbReference>
<evidence type="ECO:0000256" key="2">
    <source>
        <dbReference type="ARBA" id="ARBA00022679"/>
    </source>
</evidence>
<keyword evidence="2 10" id="KW-0808">Transferase</keyword>
<comment type="domain">
    <text evidence="10">The DHHC domain is required for palmitoyltransferase activity.</text>
</comment>
<keyword evidence="14" id="KW-1185">Reference proteome</keyword>
<feature type="transmembrane region" description="Helical" evidence="10">
    <location>
        <begin position="36"/>
        <end position="62"/>
    </location>
</feature>
<dbReference type="PROSITE" id="PS50216">
    <property type="entry name" value="DHHC"/>
    <property type="match status" value="1"/>
</dbReference>
<feature type="transmembrane region" description="Helical" evidence="10">
    <location>
        <begin position="383"/>
        <end position="410"/>
    </location>
</feature>
<dbReference type="STRING" id="747676.F4R3H5"/>
<comment type="catalytic activity">
    <reaction evidence="9 10">
        <text>L-cysteinyl-[protein] + hexadecanoyl-CoA = S-hexadecanoyl-L-cysteinyl-[protein] + CoA</text>
        <dbReference type="Rhea" id="RHEA:36683"/>
        <dbReference type="Rhea" id="RHEA-COMP:10131"/>
        <dbReference type="Rhea" id="RHEA-COMP:11032"/>
        <dbReference type="ChEBI" id="CHEBI:29950"/>
        <dbReference type="ChEBI" id="CHEBI:57287"/>
        <dbReference type="ChEBI" id="CHEBI:57379"/>
        <dbReference type="ChEBI" id="CHEBI:74151"/>
        <dbReference type="EC" id="2.3.1.225"/>
    </reaction>
</comment>
<dbReference type="GO" id="GO:0019706">
    <property type="term" value="F:protein-cysteine S-palmitoyltransferase activity"/>
    <property type="evidence" value="ECO:0007669"/>
    <property type="project" value="UniProtKB-EC"/>
</dbReference>
<evidence type="ECO:0000256" key="10">
    <source>
        <dbReference type="RuleBase" id="RU079119"/>
    </source>
</evidence>
<dbReference type="RefSeq" id="XP_007404104.1">
    <property type="nucleotide sequence ID" value="XM_007404042.1"/>
</dbReference>
<dbReference type="InterPro" id="IPR001594">
    <property type="entry name" value="Palmitoyltrfase_DHHC"/>
</dbReference>
<dbReference type="eggNOG" id="KOG1315">
    <property type="taxonomic scope" value="Eukaryota"/>
</dbReference>
<evidence type="ECO:0000313" key="13">
    <source>
        <dbReference type="EMBL" id="EGG13166.1"/>
    </source>
</evidence>
<dbReference type="HOGENOM" id="CLU_477403_0_0_1"/>
<dbReference type="Pfam" id="PF01529">
    <property type="entry name" value="DHHC"/>
    <property type="match status" value="1"/>
</dbReference>
<accession>F4R3H5</accession>
<evidence type="ECO:0000256" key="8">
    <source>
        <dbReference type="ARBA" id="ARBA00023315"/>
    </source>
</evidence>
<evidence type="ECO:0000256" key="1">
    <source>
        <dbReference type="ARBA" id="ARBA00004141"/>
    </source>
</evidence>
<dbReference type="EC" id="2.3.1.225" evidence="10"/>
<feature type="domain" description="Palmitoyltransferase DHHC" evidence="12">
    <location>
        <begin position="293"/>
        <end position="422"/>
    </location>
</feature>
<sequence length="571" mass="64579">MPLLDMSSMRLGAHPIVFRNDFNTSRQPFFRFLKELPLVLVFLIFGWAQYTLAFSLVLSYLIVNRQHYKMSVLLLIPFEFSWIMAVGSLIACVKVGPGWVKTTAERTSEVDGLMENAQNPNYDIPLVVSPEDDGPEPVPMAVMPSRAPRKFPHPYANPRSHNDYREVVQESDDEEDYQDDADPEVEGATPFLATPQPSSSKSSTIYNPRPRAHLPLNSPRPSSTALLPGNPSRPQNLAPSTLTFQEQVSLAEQRSSNRFDLVSALNAVIPSSTPAPQKDLPGVDTLMCKSDGSKRFCRKCDLVKADRAHHCSSCKRCVLRMDHHCPWLGGRCVGLHNHKYFVLFLVWTSITAIICGFAALQGLTEFVTVNSHLSEDQFRLAPLNWAFLFLVGILFGLVLTGFGSYHLYLVSVNRTTIENMERSLRVRPTISSDSENSYALLRSSSRPLACNDNPSFPNKQSFPTSQDTLPSYSLPVYKSDDRLSRSERKKLELGATKLNVYDLGTRLSNFQEIFGHHSRWWEWPLPIPPKGISDGYRYRVNAEHLSRLRELTAEVRLLPSHRTNELRFERP</sequence>
<keyword evidence="6" id="KW-0564">Palmitate</keyword>
<evidence type="ECO:0000256" key="6">
    <source>
        <dbReference type="ARBA" id="ARBA00023139"/>
    </source>
</evidence>
<dbReference type="AlphaFoldDB" id="F4R3H5"/>
<gene>
    <name evidence="13" type="ORF">MELLADRAFT_76255</name>
</gene>
<dbReference type="PANTHER" id="PTHR12246">
    <property type="entry name" value="PALMITOYLTRANSFERASE ZDHHC16"/>
    <property type="match status" value="1"/>
</dbReference>
<evidence type="ECO:0000256" key="11">
    <source>
        <dbReference type="SAM" id="MobiDB-lite"/>
    </source>
</evidence>
<protein>
    <recommendedName>
        <fullName evidence="10">Palmitoyltransferase</fullName>
        <ecNumber evidence="10">2.3.1.225</ecNumber>
    </recommendedName>
</protein>
<dbReference type="GO" id="GO:0016020">
    <property type="term" value="C:membrane"/>
    <property type="evidence" value="ECO:0007669"/>
    <property type="project" value="UniProtKB-SubCell"/>
</dbReference>
<keyword evidence="8 10" id="KW-0012">Acyltransferase</keyword>
<evidence type="ECO:0000256" key="3">
    <source>
        <dbReference type="ARBA" id="ARBA00022692"/>
    </source>
</evidence>
<dbReference type="VEuPathDB" id="FungiDB:MELLADRAFT_76255"/>
<keyword evidence="7" id="KW-0449">Lipoprotein</keyword>
<feature type="compositionally biased region" description="Acidic residues" evidence="11">
    <location>
        <begin position="169"/>
        <end position="185"/>
    </location>
</feature>
<organism evidence="14">
    <name type="scientific">Melampsora larici-populina (strain 98AG31 / pathotype 3-4-7)</name>
    <name type="common">Poplar leaf rust fungus</name>
    <dbReference type="NCBI Taxonomy" id="747676"/>
    <lineage>
        <taxon>Eukaryota</taxon>
        <taxon>Fungi</taxon>
        <taxon>Dikarya</taxon>
        <taxon>Basidiomycota</taxon>
        <taxon>Pucciniomycotina</taxon>
        <taxon>Pucciniomycetes</taxon>
        <taxon>Pucciniales</taxon>
        <taxon>Melampsoraceae</taxon>
        <taxon>Melampsora</taxon>
    </lineage>
</organism>
<dbReference type="InterPro" id="IPR039859">
    <property type="entry name" value="PFA4/ZDH16/20/ERF2-like"/>
</dbReference>
<dbReference type="EMBL" id="GL883090">
    <property type="protein sequence ID" value="EGG13166.1"/>
    <property type="molecule type" value="Genomic_DNA"/>
</dbReference>
<evidence type="ECO:0000256" key="9">
    <source>
        <dbReference type="ARBA" id="ARBA00048048"/>
    </source>
</evidence>
<dbReference type="GeneID" id="18932749"/>
<reference evidence="14" key="1">
    <citation type="journal article" date="2011" name="Proc. Natl. Acad. Sci. U.S.A.">
        <title>Obligate biotrophy features unraveled by the genomic analysis of rust fungi.</title>
        <authorList>
            <person name="Duplessis S."/>
            <person name="Cuomo C.A."/>
            <person name="Lin Y.-C."/>
            <person name="Aerts A."/>
            <person name="Tisserant E."/>
            <person name="Veneault-Fourrey C."/>
            <person name="Joly D.L."/>
            <person name="Hacquard S."/>
            <person name="Amselem J."/>
            <person name="Cantarel B.L."/>
            <person name="Chiu R."/>
            <person name="Coutinho P.M."/>
            <person name="Feau N."/>
            <person name="Field M."/>
            <person name="Frey P."/>
            <person name="Gelhaye E."/>
            <person name="Goldberg J."/>
            <person name="Grabherr M.G."/>
            <person name="Kodira C.D."/>
            <person name="Kohler A."/>
            <person name="Kuees U."/>
            <person name="Lindquist E.A."/>
            <person name="Lucas S.M."/>
            <person name="Mago R."/>
            <person name="Mauceli E."/>
            <person name="Morin E."/>
            <person name="Murat C."/>
            <person name="Pangilinan J.L."/>
            <person name="Park R."/>
            <person name="Pearson M."/>
            <person name="Quesneville H."/>
            <person name="Rouhier N."/>
            <person name="Sakthikumar S."/>
            <person name="Salamov A.A."/>
            <person name="Schmutz J."/>
            <person name="Selles B."/>
            <person name="Shapiro H."/>
            <person name="Tanguay P."/>
            <person name="Tuskan G.A."/>
            <person name="Henrissat B."/>
            <person name="Van de Peer Y."/>
            <person name="Rouze P."/>
            <person name="Ellis J.G."/>
            <person name="Dodds P.N."/>
            <person name="Schein J.E."/>
            <person name="Zhong S."/>
            <person name="Hamelin R.C."/>
            <person name="Grigoriev I.V."/>
            <person name="Szabo L.J."/>
            <person name="Martin F."/>
        </authorList>
    </citation>
    <scope>NUCLEOTIDE SEQUENCE [LARGE SCALE GENOMIC DNA]</scope>
    <source>
        <strain evidence="14">98AG31 / pathotype 3-4-7</strain>
    </source>
</reference>
<dbReference type="KEGG" id="mlr:MELLADRAFT_76255"/>
<comment type="similarity">
    <text evidence="10">Belongs to the DHHC palmitoyltransferase family.</text>
</comment>
<feature type="region of interest" description="Disordered" evidence="11">
    <location>
        <begin position="130"/>
        <end position="238"/>
    </location>
</feature>
<evidence type="ECO:0000313" key="14">
    <source>
        <dbReference type="Proteomes" id="UP000001072"/>
    </source>
</evidence>
<evidence type="ECO:0000256" key="5">
    <source>
        <dbReference type="ARBA" id="ARBA00023136"/>
    </source>
</evidence>
<comment type="subcellular location">
    <subcellularLocation>
        <location evidence="1">Membrane</location>
        <topology evidence="1">Multi-pass membrane protein</topology>
    </subcellularLocation>
</comment>
<evidence type="ECO:0000259" key="12">
    <source>
        <dbReference type="Pfam" id="PF01529"/>
    </source>
</evidence>
<feature type="compositionally biased region" description="Polar residues" evidence="11">
    <location>
        <begin position="195"/>
        <end position="206"/>
    </location>
</feature>
<feature type="transmembrane region" description="Helical" evidence="10">
    <location>
        <begin position="340"/>
        <end position="363"/>
    </location>
</feature>
<keyword evidence="3 10" id="KW-0812">Transmembrane</keyword>
<evidence type="ECO:0000256" key="7">
    <source>
        <dbReference type="ARBA" id="ARBA00023288"/>
    </source>
</evidence>
<dbReference type="InParanoid" id="F4R3H5"/>
<dbReference type="OrthoDB" id="9909019at2759"/>
<keyword evidence="5 10" id="KW-0472">Membrane</keyword>
<keyword evidence="4 10" id="KW-1133">Transmembrane helix</keyword>
<evidence type="ECO:0000256" key="4">
    <source>
        <dbReference type="ARBA" id="ARBA00022989"/>
    </source>
</evidence>
<proteinExistence type="inferred from homology"/>
<name>F4R3H5_MELLP</name>